<dbReference type="SUPFAM" id="SSF53474">
    <property type="entry name" value="alpha/beta-Hydrolases"/>
    <property type="match status" value="1"/>
</dbReference>
<reference evidence="3 4" key="1">
    <citation type="journal article" date="2019" name="Nat. Ecol. Evol.">
        <title>Megaphylogeny resolves global patterns of mushroom evolution.</title>
        <authorList>
            <person name="Varga T."/>
            <person name="Krizsan K."/>
            <person name="Foldi C."/>
            <person name="Dima B."/>
            <person name="Sanchez-Garcia M."/>
            <person name="Sanchez-Ramirez S."/>
            <person name="Szollosi G.J."/>
            <person name="Szarkandi J.G."/>
            <person name="Papp V."/>
            <person name="Albert L."/>
            <person name="Andreopoulos W."/>
            <person name="Angelini C."/>
            <person name="Antonin V."/>
            <person name="Barry K.W."/>
            <person name="Bougher N.L."/>
            <person name="Buchanan P."/>
            <person name="Buyck B."/>
            <person name="Bense V."/>
            <person name="Catcheside P."/>
            <person name="Chovatia M."/>
            <person name="Cooper J."/>
            <person name="Damon W."/>
            <person name="Desjardin D."/>
            <person name="Finy P."/>
            <person name="Geml J."/>
            <person name="Haridas S."/>
            <person name="Hughes K."/>
            <person name="Justo A."/>
            <person name="Karasinski D."/>
            <person name="Kautmanova I."/>
            <person name="Kiss B."/>
            <person name="Kocsube S."/>
            <person name="Kotiranta H."/>
            <person name="LaButti K.M."/>
            <person name="Lechner B.E."/>
            <person name="Liimatainen K."/>
            <person name="Lipzen A."/>
            <person name="Lukacs Z."/>
            <person name="Mihaltcheva S."/>
            <person name="Morgado L.N."/>
            <person name="Niskanen T."/>
            <person name="Noordeloos M.E."/>
            <person name="Ohm R.A."/>
            <person name="Ortiz-Santana B."/>
            <person name="Ovrebo C."/>
            <person name="Racz N."/>
            <person name="Riley R."/>
            <person name="Savchenko A."/>
            <person name="Shiryaev A."/>
            <person name="Soop K."/>
            <person name="Spirin V."/>
            <person name="Szebenyi C."/>
            <person name="Tomsovsky M."/>
            <person name="Tulloss R.E."/>
            <person name="Uehling J."/>
            <person name="Grigoriev I.V."/>
            <person name="Vagvolgyi C."/>
            <person name="Papp T."/>
            <person name="Martin F.M."/>
            <person name="Miettinen O."/>
            <person name="Hibbett D.S."/>
            <person name="Nagy L.G."/>
        </authorList>
    </citation>
    <scope>NUCLEOTIDE SEQUENCE [LARGE SCALE GENOMIC DNA]</scope>
    <source>
        <strain evidence="3 4">FP101781</strain>
    </source>
</reference>
<dbReference type="PANTHER" id="PTHR48081:SF8">
    <property type="entry name" value="ALPHA_BETA HYDROLASE FOLD-3 DOMAIN-CONTAINING PROTEIN-RELATED"/>
    <property type="match status" value="1"/>
</dbReference>
<dbReference type="Gene3D" id="3.40.50.1820">
    <property type="entry name" value="alpha/beta hydrolase"/>
    <property type="match status" value="1"/>
</dbReference>
<organism evidence="3 4">
    <name type="scientific">Coprinellus micaceus</name>
    <name type="common">Glistening ink-cap mushroom</name>
    <name type="synonym">Coprinus micaceus</name>
    <dbReference type="NCBI Taxonomy" id="71717"/>
    <lineage>
        <taxon>Eukaryota</taxon>
        <taxon>Fungi</taxon>
        <taxon>Dikarya</taxon>
        <taxon>Basidiomycota</taxon>
        <taxon>Agaricomycotina</taxon>
        <taxon>Agaricomycetes</taxon>
        <taxon>Agaricomycetidae</taxon>
        <taxon>Agaricales</taxon>
        <taxon>Agaricineae</taxon>
        <taxon>Psathyrellaceae</taxon>
        <taxon>Coprinellus</taxon>
    </lineage>
</organism>
<dbReference type="InterPro" id="IPR013094">
    <property type="entry name" value="AB_hydrolase_3"/>
</dbReference>
<dbReference type="STRING" id="71717.A0A4Y7TG26"/>
<comment type="caution">
    <text evidence="3">The sequence shown here is derived from an EMBL/GenBank/DDBJ whole genome shotgun (WGS) entry which is preliminary data.</text>
</comment>
<dbReference type="OrthoDB" id="408631at2759"/>
<dbReference type="PANTHER" id="PTHR48081">
    <property type="entry name" value="AB HYDROLASE SUPERFAMILY PROTEIN C4A8.06C"/>
    <property type="match status" value="1"/>
</dbReference>
<keyword evidence="1" id="KW-0378">Hydrolase</keyword>
<dbReference type="AlphaFoldDB" id="A0A4Y7TG26"/>
<evidence type="ECO:0000313" key="3">
    <source>
        <dbReference type="EMBL" id="TEB32961.1"/>
    </source>
</evidence>
<evidence type="ECO:0000313" key="4">
    <source>
        <dbReference type="Proteomes" id="UP000298030"/>
    </source>
</evidence>
<dbReference type="Proteomes" id="UP000298030">
    <property type="component" value="Unassembled WGS sequence"/>
</dbReference>
<evidence type="ECO:0000256" key="1">
    <source>
        <dbReference type="ARBA" id="ARBA00022801"/>
    </source>
</evidence>
<accession>A0A4Y7TG26</accession>
<dbReference type="InterPro" id="IPR050300">
    <property type="entry name" value="GDXG_lipolytic_enzyme"/>
</dbReference>
<gene>
    <name evidence="3" type="ORF">FA13DRAFT_1627904</name>
</gene>
<evidence type="ECO:0000259" key="2">
    <source>
        <dbReference type="Pfam" id="PF07859"/>
    </source>
</evidence>
<protein>
    <recommendedName>
        <fullName evidence="2">Alpha/beta hydrolase fold-3 domain-containing protein</fullName>
    </recommendedName>
</protein>
<dbReference type="Pfam" id="PF07859">
    <property type="entry name" value="Abhydrolase_3"/>
    <property type="match status" value="1"/>
</dbReference>
<name>A0A4Y7TG26_COPMI</name>
<sequence>MATNDSKPQAIHPSLLPKLDPQYIQFHNEHIAHLTPPHTLPWDPAIRNAPAVPGGSQPLPVGKIADFDVGKTKVRVYFPEGDPTEGGWNVFLFFHGGGWTLGTISSEASFITNMCVRANCVVASVHYRLGPEEPYPAAVEDAVDSLVWLYKEGPALLNINPRRIAVGGSSSGGNLASILAIKAKYSEEPIPIVFQLLIVPVTDNTASTETRWASNRDTVWLSPDRMNWFKHNYLPSEDDWSKWDVSPIFATREMLEGLPPAWIAVAELDILSDEGIAFGERLREAGVATEIEVYKGAPHPIMAMDGKVLEIGKKLVSDAAAVLKKAFDKTSGGISA</sequence>
<proteinExistence type="predicted"/>
<keyword evidence="4" id="KW-1185">Reference proteome</keyword>
<dbReference type="InterPro" id="IPR029058">
    <property type="entry name" value="AB_hydrolase_fold"/>
</dbReference>
<feature type="domain" description="Alpha/beta hydrolase fold-3" evidence="2">
    <location>
        <begin position="92"/>
        <end position="301"/>
    </location>
</feature>
<dbReference type="GO" id="GO:0016787">
    <property type="term" value="F:hydrolase activity"/>
    <property type="evidence" value="ECO:0007669"/>
    <property type="project" value="UniProtKB-KW"/>
</dbReference>
<dbReference type="EMBL" id="QPFP01000014">
    <property type="protein sequence ID" value="TEB32961.1"/>
    <property type="molecule type" value="Genomic_DNA"/>
</dbReference>